<reference evidence="8" key="1">
    <citation type="submission" date="2018-02" db="EMBL/GenBank/DDBJ databases">
        <authorList>
            <person name="Hausmann B."/>
        </authorList>
    </citation>
    <scope>NUCLEOTIDE SEQUENCE [LARGE SCALE GENOMIC DNA]</scope>
    <source>
        <strain evidence="8">Peat soil MAG SbA1</strain>
    </source>
</reference>
<feature type="chain" id="PRO_5015656279" description="Alpha-galactosidase" evidence="6">
    <location>
        <begin position="27"/>
        <end position="256"/>
    </location>
</feature>
<comment type="catalytic activity">
    <reaction evidence="4">
        <text>Hydrolysis of terminal, non-reducing alpha-D-galactose residues in alpha-D-galactosides, including galactose oligosaccharides, galactomannans and galactolipids.</text>
        <dbReference type="EC" id="3.2.1.22"/>
    </reaction>
</comment>
<dbReference type="InterPro" id="IPR017853">
    <property type="entry name" value="GH"/>
</dbReference>
<dbReference type="Gene3D" id="3.20.20.70">
    <property type="entry name" value="Aldolase class I"/>
    <property type="match status" value="1"/>
</dbReference>
<dbReference type="EC" id="3.2.1.22" evidence="4"/>
<protein>
    <recommendedName>
        <fullName evidence="4">Alpha-galactosidase</fullName>
        <ecNumber evidence="4">3.2.1.22</ecNumber>
    </recommendedName>
    <alternativeName>
        <fullName evidence="4">Melibiase</fullName>
    </alternativeName>
</protein>
<evidence type="ECO:0000256" key="5">
    <source>
        <dbReference type="SAM" id="MobiDB-lite"/>
    </source>
</evidence>
<dbReference type="GO" id="GO:0005975">
    <property type="term" value="P:carbohydrate metabolic process"/>
    <property type="evidence" value="ECO:0007669"/>
    <property type="project" value="InterPro"/>
</dbReference>
<dbReference type="SUPFAM" id="SSF51445">
    <property type="entry name" value="(Trans)glycosidases"/>
    <property type="match status" value="1"/>
</dbReference>
<evidence type="ECO:0000256" key="1">
    <source>
        <dbReference type="ARBA" id="ARBA00009743"/>
    </source>
</evidence>
<evidence type="ECO:0000256" key="2">
    <source>
        <dbReference type="ARBA" id="ARBA00022801"/>
    </source>
</evidence>
<feature type="compositionally biased region" description="Basic and acidic residues" evidence="5">
    <location>
        <begin position="167"/>
        <end position="188"/>
    </location>
</feature>
<dbReference type="PRINTS" id="PR00740">
    <property type="entry name" value="GLHYDRLASE27"/>
</dbReference>
<proteinExistence type="inferred from homology"/>
<keyword evidence="4" id="KW-1015">Disulfide bond</keyword>
<feature type="signal peptide" evidence="6">
    <location>
        <begin position="1"/>
        <end position="26"/>
    </location>
</feature>
<evidence type="ECO:0000256" key="6">
    <source>
        <dbReference type="SAM" id="SignalP"/>
    </source>
</evidence>
<comment type="similarity">
    <text evidence="1 4">Belongs to the glycosyl hydrolase 27 family.</text>
</comment>
<dbReference type="InterPro" id="IPR000111">
    <property type="entry name" value="Glyco_hydro_27/36_CS"/>
</dbReference>
<evidence type="ECO:0000256" key="4">
    <source>
        <dbReference type="RuleBase" id="RU361168"/>
    </source>
</evidence>
<feature type="region of interest" description="Disordered" evidence="5">
    <location>
        <begin position="160"/>
        <end position="189"/>
    </location>
</feature>
<evidence type="ECO:0000313" key="8">
    <source>
        <dbReference type="Proteomes" id="UP000238701"/>
    </source>
</evidence>
<evidence type="ECO:0000256" key="3">
    <source>
        <dbReference type="ARBA" id="ARBA00023295"/>
    </source>
</evidence>
<dbReference type="InterPro" id="IPR013785">
    <property type="entry name" value="Aldolase_TIM"/>
</dbReference>
<dbReference type="GO" id="GO:0004557">
    <property type="term" value="F:alpha-galactosidase activity"/>
    <property type="evidence" value="ECO:0007669"/>
    <property type="project" value="UniProtKB-EC"/>
</dbReference>
<accession>A0A2U3KCK8</accession>
<keyword evidence="6" id="KW-0732">Signal</keyword>
<dbReference type="InterPro" id="IPR002241">
    <property type="entry name" value="Glyco_hydro_27"/>
</dbReference>
<evidence type="ECO:0000313" key="7">
    <source>
        <dbReference type="EMBL" id="SPF37404.1"/>
    </source>
</evidence>
<dbReference type="Pfam" id="PF16499">
    <property type="entry name" value="Melibiase_2"/>
    <property type="match status" value="1"/>
</dbReference>
<sequence length="256" mass="28200">MSTSASLRVAAIAVVFFAVHSLPSRAQDVALTPPMGWNSWNYFAEKVDDQGVRAAADVIVASGMRDAGYVYVNIDDTWEGQRDANGVLHSNSKFPDMKALADYVHSKGLKLGIYSSPGPKTCAGYEGSLGHEEQDAQLYASWGIDYLKYDLQLHPRSNAEASAARSARADAADARRLRQDGESAESHRPAHRLLALPIRLGRGVGVGALGGRKSVAHYQRHRAQHVQHLRQHERASWFGQLFRPRPLERPRHAGSR</sequence>
<organism evidence="7 8">
    <name type="scientific">Candidatus Sulfotelmatobacter kueseliae</name>
    <dbReference type="NCBI Taxonomy" id="2042962"/>
    <lineage>
        <taxon>Bacteria</taxon>
        <taxon>Pseudomonadati</taxon>
        <taxon>Acidobacteriota</taxon>
        <taxon>Terriglobia</taxon>
        <taxon>Terriglobales</taxon>
        <taxon>Candidatus Korobacteraceae</taxon>
        <taxon>Candidatus Sulfotelmatobacter</taxon>
    </lineage>
</organism>
<keyword evidence="2 4" id="KW-0378">Hydrolase</keyword>
<keyword evidence="3 4" id="KW-0326">Glycosidase</keyword>
<dbReference type="EMBL" id="OMOD01000090">
    <property type="protein sequence ID" value="SPF37404.1"/>
    <property type="molecule type" value="Genomic_DNA"/>
</dbReference>
<dbReference type="CDD" id="cd14792">
    <property type="entry name" value="GH27"/>
    <property type="match status" value="1"/>
</dbReference>
<dbReference type="PANTHER" id="PTHR11452">
    <property type="entry name" value="ALPHA-GALACTOSIDASE/ALPHA-N-ACETYLGALACTOSAMINIDASE"/>
    <property type="match status" value="1"/>
</dbReference>
<dbReference type="PROSITE" id="PS00512">
    <property type="entry name" value="ALPHA_GALACTOSIDASE"/>
    <property type="match status" value="1"/>
</dbReference>
<dbReference type="Proteomes" id="UP000238701">
    <property type="component" value="Unassembled WGS sequence"/>
</dbReference>
<dbReference type="AlphaFoldDB" id="A0A2U3KCK8"/>
<name>A0A2U3KCK8_9BACT</name>
<dbReference type="PANTHER" id="PTHR11452:SF75">
    <property type="entry name" value="ALPHA-GALACTOSIDASE MEL1"/>
    <property type="match status" value="1"/>
</dbReference>
<gene>
    <name evidence="7" type="ORF">SBA1_180032</name>
</gene>